<organism evidence="1 2">
    <name type="scientific">Dermacoccus abyssi</name>
    <dbReference type="NCBI Taxonomy" id="322596"/>
    <lineage>
        <taxon>Bacteria</taxon>
        <taxon>Bacillati</taxon>
        <taxon>Actinomycetota</taxon>
        <taxon>Actinomycetes</taxon>
        <taxon>Micrococcales</taxon>
        <taxon>Dermacoccaceae</taxon>
        <taxon>Dermacoccus</taxon>
    </lineage>
</organism>
<dbReference type="PANTHER" id="PTHR39683">
    <property type="entry name" value="CONSERVED PROTEIN TB16.3"/>
    <property type="match status" value="1"/>
</dbReference>
<dbReference type="Gene3D" id="3.30.530.20">
    <property type="match status" value="1"/>
</dbReference>
<comment type="caution">
    <text evidence="1">The sequence shown here is derived from an EMBL/GenBank/DDBJ whole genome shotgun (WGS) entry which is preliminary data.</text>
</comment>
<dbReference type="Pfam" id="PF10604">
    <property type="entry name" value="Polyketide_cyc2"/>
    <property type="match status" value="1"/>
</dbReference>
<dbReference type="SUPFAM" id="SSF55961">
    <property type="entry name" value="Bet v1-like"/>
    <property type="match status" value="1"/>
</dbReference>
<proteinExistence type="predicted"/>
<dbReference type="InterPro" id="IPR023393">
    <property type="entry name" value="START-like_dom_sf"/>
</dbReference>
<name>A0A417Z0Y2_9MICO</name>
<dbReference type="AlphaFoldDB" id="A0A417Z0Y2"/>
<dbReference type="InterPro" id="IPR019587">
    <property type="entry name" value="Polyketide_cyclase/dehydratase"/>
</dbReference>
<accession>A0A417Z0Y2</accession>
<dbReference type="Proteomes" id="UP000285376">
    <property type="component" value="Unassembled WGS sequence"/>
</dbReference>
<dbReference type="RefSeq" id="WP_118914884.1">
    <property type="nucleotide sequence ID" value="NZ_CBCRVH010000020.1"/>
</dbReference>
<gene>
    <name evidence="1" type="ORF">D1832_13830</name>
</gene>
<protein>
    <submittedName>
        <fullName evidence="1">Cyclase</fullName>
    </submittedName>
</protein>
<reference evidence="1 2" key="1">
    <citation type="submission" date="2018-08" db="EMBL/GenBank/DDBJ databases">
        <title>Whole genome sequence analysis of Dermacoccus abyssi bacteria isolated from Deep Mariana trench Micromonospora spp reveals genes involved in the environmental adaptation and production of secondary metabolites.</title>
        <authorList>
            <person name="Abdel-Mageed W.M."/>
            <person name="Lehri B."/>
            <person name="Nouioui I."/>
            <person name="Goodfellow I."/>
            <person name="Jaspars M."/>
            <person name="Karlyshev A."/>
        </authorList>
    </citation>
    <scope>NUCLEOTIDE SEQUENCE [LARGE SCALE GENOMIC DNA]</scope>
    <source>
        <strain evidence="1 2">MT1.1</strain>
    </source>
</reference>
<dbReference type="PANTHER" id="PTHR39683:SF4">
    <property type="entry name" value="COENZYME Q-BINDING PROTEIN COQ10 START DOMAIN-CONTAINING PROTEIN"/>
    <property type="match status" value="1"/>
</dbReference>
<evidence type="ECO:0000313" key="1">
    <source>
        <dbReference type="EMBL" id="RHW43908.1"/>
    </source>
</evidence>
<evidence type="ECO:0000313" key="2">
    <source>
        <dbReference type="Proteomes" id="UP000285376"/>
    </source>
</evidence>
<dbReference type="EMBL" id="QWLM01000022">
    <property type="protein sequence ID" value="RHW43908.1"/>
    <property type="molecule type" value="Genomic_DNA"/>
</dbReference>
<sequence length="161" mass="17896">MPYCRDMGEHTNATRVMSADPETVLATVVDIEAYPRWTSQITRAEVFALDAAGMPSDAELRMDAGLLKDVLRLRYRVTRRGPEAEVAWTLVAAQQLRSLEGSYRIVPTAQGCTVTYTLNVDPGIPIITALRRKAEATVVSVALDDLAREVERRNTERAHPE</sequence>